<dbReference type="EMBL" id="CP042190">
    <property type="protein sequence ID" value="QDS71595.1"/>
    <property type="molecule type" value="Genomic_DNA"/>
</dbReference>
<feature type="region of interest" description="Disordered" evidence="1">
    <location>
        <begin position="322"/>
        <end position="500"/>
    </location>
</feature>
<feature type="region of interest" description="Disordered" evidence="1">
    <location>
        <begin position="663"/>
        <end position="795"/>
    </location>
</feature>
<protein>
    <recommendedName>
        <fullName evidence="2">MIT domain-containing protein</fullName>
    </recommendedName>
</protein>
<dbReference type="PANTHER" id="PTHR37327:SF1">
    <property type="entry name" value="MICROTUBULE INTERACTING AND TRANSPORT DOMAIN-CONTAINING PROTEIN"/>
    <property type="match status" value="1"/>
</dbReference>
<feature type="compositionally biased region" description="Basic and acidic residues" evidence="1">
    <location>
        <begin position="174"/>
        <end position="188"/>
    </location>
</feature>
<evidence type="ECO:0000313" key="3">
    <source>
        <dbReference type="EMBL" id="QDS71595.1"/>
    </source>
</evidence>
<feature type="compositionally biased region" description="Polar residues" evidence="1">
    <location>
        <begin position="829"/>
        <end position="844"/>
    </location>
</feature>
<feature type="compositionally biased region" description="Polar residues" evidence="1">
    <location>
        <begin position="677"/>
        <end position="686"/>
    </location>
</feature>
<dbReference type="Proteomes" id="UP000316270">
    <property type="component" value="Chromosome 6"/>
</dbReference>
<feature type="region of interest" description="Disordered" evidence="1">
    <location>
        <begin position="808"/>
        <end position="851"/>
    </location>
</feature>
<dbReference type="SUPFAM" id="SSF116846">
    <property type="entry name" value="MIT domain"/>
    <property type="match status" value="1"/>
</dbReference>
<accession>A0A517L7J7</accession>
<feature type="compositionally biased region" description="Low complexity" evidence="1">
    <location>
        <begin position="159"/>
        <end position="172"/>
    </location>
</feature>
<dbReference type="InterPro" id="IPR007330">
    <property type="entry name" value="MIT_dom"/>
</dbReference>
<name>A0A517L7J7_9PEZI</name>
<dbReference type="PANTHER" id="PTHR37327">
    <property type="entry name" value="CHROMOSOME 1, WHOLE GENOME SHOTGUN SEQUENCE"/>
    <property type="match status" value="1"/>
</dbReference>
<evidence type="ECO:0000313" key="4">
    <source>
        <dbReference type="Proteomes" id="UP000316270"/>
    </source>
</evidence>
<feature type="compositionally biased region" description="Basic and acidic residues" evidence="1">
    <location>
        <begin position="206"/>
        <end position="232"/>
    </location>
</feature>
<dbReference type="InterPro" id="IPR036181">
    <property type="entry name" value="MIT_dom_sf"/>
</dbReference>
<keyword evidence="4" id="KW-1185">Reference proteome</keyword>
<sequence>MFDSTPAPHSNPSTATPSTKLKHRRHSSHANNVFYQAAGETRDGHDNPLDIPSHTASSRRSIKDRRLSGSARSPNAHSNGSPSKRDSGNPKRLSPRKPSPPPIPALTFDAASASTLGPPATPRLFTPGSRTATQPDYFAHPISTIAGQSPTRSPKPVHSPASTSPARLARSPRASRDREGREVRRAGEHTMSSKRHSISRSQDATTENRRPVETEGLDAVRQKDRREQDKKTMLSKALQKAHTAVLLDNAQNFEGAIEAYSDACKLLQQVLLRSTGEEDRRKLDAIVSGYPSRILFNLIEENQRTTYTNRITELRQLYVESQTTTGKSLPRTPTSQPTNPVTEIPDTSETDDDADESEEEEAVIIETATLTRIIPDQPPEKESNDATPKPSDAQSSPKRSLPPPLLKLQDPLNAAPKLSERFLSIESPMDASYAPPPLSPRRRPAGSTEPHVSDQLQPPQHARGDSGNSISWLDTIDESGGSSSDSSIHSRTREGLYRKHVRMPSGDTEAEFDAALDAAVEAAYDDGLEPYDYDEKHFRFNDTRAPEPVKIMVDNERKRLSDREQLIQAAHSRAHELRKDQDMSAPEHDSDGLYDDAEEEERMLDEMSKDFGFDFGLQSKSAPPRTSDSSGCSGNTWHSSVSSNLTTALSSLSTVAETADPGLTAAKASDLPRLSEEGSQTETLLSDSVFAPPKNQAPSSVRSRRMSGQNTKQLKIETSINPVARKPVTLPSEAQADPLENTQPAARSDLQLLPDTVFKPPGSAPNLVPPQNYGAQSSPHPASSPTVTAQSASSATPTLLPVVASDIETSKAEPKPPAPKPALLKKNKSSISLNTRTLTMSSPDGSEEASIGTPLSTTFSAFSTHSRKAALKTIEPTPPTPSIVASFSDVPGTTTNINIFESDIHSPFAPGSPNPQAANAPIPLEACPDSHLLRPFWLMRCFYQTIAHPRGGYLSTKLFVPRDVWRVKGVKIKGVEDKIANCDLLTAALQKLASVDTLDADAVLDEMQSLEQVLDHVQGNLIKKLSGEVGVQGIGSLFKDAPNSGADGSHSNEPISASSRAVSQGKSYFSSWRKLRSKTSAVNLTATYSPPKDHAKETITLSTLPMTSLPNPRFAKRDVSQLELSGPHAAYMSSLSRLFDAVQIVDQVARQVEDPGLKLSSPTHVGLELCTRHASEFFGFYICRFVLTDLTMLLDKFIKRGSEWVLV</sequence>
<feature type="compositionally biased region" description="Polar residues" evidence="1">
    <location>
        <begin position="696"/>
        <end position="721"/>
    </location>
</feature>
<gene>
    <name evidence="3" type="ORF">FKW77_006317</name>
</gene>
<feature type="domain" description="MIT" evidence="2">
    <location>
        <begin position="234"/>
        <end position="293"/>
    </location>
</feature>
<feature type="compositionally biased region" description="Basic and acidic residues" evidence="1">
    <location>
        <begin position="573"/>
        <end position="591"/>
    </location>
</feature>
<evidence type="ECO:0000256" key="1">
    <source>
        <dbReference type="SAM" id="MobiDB-lite"/>
    </source>
</evidence>
<feature type="region of interest" description="Disordered" evidence="1">
    <location>
        <begin position="1"/>
        <end position="232"/>
    </location>
</feature>
<feature type="compositionally biased region" description="Polar residues" evidence="1">
    <location>
        <begin position="618"/>
        <end position="638"/>
    </location>
</feature>
<feature type="compositionally biased region" description="Low complexity" evidence="1">
    <location>
        <begin position="478"/>
        <end position="489"/>
    </location>
</feature>
<feature type="compositionally biased region" description="Acidic residues" evidence="1">
    <location>
        <begin position="346"/>
        <end position="363"/>
    </location>
</feature>
<dbReference type="Pfam" id="PF04212">
    <property type="entry name" value="MIT"/>
    <property type="match status" value="1"/>
</dbReference>
<dbReference type="Gene3D" id="1.20.58.80">
    <property type="entry name" value="Phosphotransferase system, lactose/cellobiose-type IIA subunit"/>
    <property type="match status" value="1"/>
</dbReference>
<dbReference type="AlphaFoldDB" id="A0A517L7J7"/>
<dbReference type="STRING" id="50376.A0A517L7J7"/>
<dbReference type="OrthoDB" id="2245455at2759"/>
<feature type="compositionally biased region" description="Polar residues" evidence="1">
    <location>
        <begin position="7"/>
        <end position="19"/>
    </location>
</feature>
<feature type="compositionally biased region" description="Polar residues" evidence="1">
    <location>
        <begin position="322"/>
        <end position="341"/>
    </location>
</feature>
<proteinExistence type="predicted"/>
<feature type="compositionally biased region" description="Polar residues" evidence="1">
    <location>
        <begin position="70"/>
        <end position="82"/>
    </location>
</feature>
<reference evidence="3 4" key="1">
    <citation type="submission" date="2019-07" db="EMBL/GenBank/DDBJ databases">
        <title>Finished genome of Venturia effusa.</title>
        <authorList>
            <person name="Young C.A."/>
            <person name="Cox M.P."/>
            <person name="Ganley A.R.D."/>
            <person name="David W.J."/>
        </authorList>
    </citation>
    <scope>NUCLEOTIDE SEQUENCE [LARGE SCALE GENOMIC DNA]</scope>
    <source>
        <strain evidence="4">albino</strain>
    </source>
</reference>
<feature type="region of interest" description="Disordered" evidence="1">
    <location>
        <begin position="569"/>
        <end position="643"/>
    </location>
</feature>
<evidence type="ECO:0000259" key="2">
    <source>
        <dbReference type="Pfam" id="PF04212"/>
    </source>
</evidence>
<organism evidence="3 4">
    <name type="scientific">Venturia effusa</name>
    <dbReference type="NCBI Taxonomy" id="50376"/>
    <lineage>
        <taxon>Eukaryota</taxon>
        <taxon>Fungi</taxon>
        <taxon>Dikarya</taxon>
        <taxon>Ascomycota</taxon>
        <taxon>Pezizomycotina</taxon>
        <taxon>Dothideomycetes</taxon>
        <taxon>Pleosporomycetidae</taxon>
        <taxon>Venturiales</taxon>
        <taxon>Venturiaceae</taxon>
        <taxon>Venturia</taxon>
    </lineage>
</organism>
<feature type="compositionally biased region" description="Polar residues" evidence="1">
    <location>
        <begin position="773"/>
        <end position="795"/>
    </location>
</feature>
<feature type="compositionally biased region" description="Acidic residues" evidence="1">
    <location>
        <begin position="592"/>
        <end position="603"/>
    </location>
</feature>